<evidence type="ECO:0000313" key="5">
    <source>
        <dbReference type="EMBL" id="ENH95895.1"/>
    </source>
</evidence>
<dbReference type="EMBL" id="APML01000070">
    <property type="protein sequence ID" value="ENH95895.1"/>
    <property type="molecule type" value="Genomic_DNA"/>
</dbReference>
<dbReference type="PANTHER" id="PTHR30363">
    <property type="entry name" value="HTH-TYPE TRANSCRIPTIONAL REGULATOR SRLR-RELATED"/>
    <property type="match status" value="1"/>
</dbReference>
<dbReference type="PROSITE" id="PS50987">
    <property type="entry name" value="HTH_ARSR_2"/>
    <property type="match status" value="1"/>
</dbReference>
<dbReference type="eggNOG" id="COG1349">
    <property type="taxonomic scope" value="Bacteria"/>
</dbReference>
<dbReference type="SUPFAM" id="SSF46785">
    <property type="entry name" value="Winged helix' DNA-binding domain"/>
    <property type="match status" value="1"/>
</dbReference>
<evidence type="ECO:0000259" key="3">
    <source>
        <dbReference type="PROSITE" id="PS50987"/>
    </source>
</evidence>
<dbReference type="InterPro" id="IPR001034">
    <property type="entry name" value="DeoR_HTH"/>
</dbReference>
<proteinExistence type="predicted"/>
<accession>N4WN03</accession>
<dbReference type="InterPro" id="IPR050313">
    <property type="entry name" value="Carb_Metab_HTH_regulators"/>
</dbReference>
<feature type="domain" description="HTH deoR-type" evidence="4">
    <location>
        <begin position="3"/>
        <end position="58"/>
    </location>
</feature>
<dbReference type="Pfam" id="PF00455">
    <property type="entry name" value="DeoRC"/>
    <property type="match status" value="1"/>
</dbReference>
<evidence type="ECO:0000313" key="6">
    <source>
        <dbReference type="Proteomes" id="UP000012283"/>
    </source>
</evidence>
<dbReference type="PRINTS" id="PR00037">
    <property type="entry name" value="HTHLACR"/>
</dbReference>
<evidence type="ECO:0000256" key="1">
    <source>
        <dbReference type="ARBA" id="ARBA00023015"/>
    </source>
</evidence>
<dbReference type="InterPro" id="IPR036390">
    <property type="entry name" value="WH_DNA-bd_sf"/>
</dbReference>
<dbReference type="AlphaFoldDB" id="N4WN03"/>
<evidence type="ECO:0000259" key="4">
    <source>
        <dbReference type="PROSITE" id="PS51000"/>
    </source>
</evidence>
<dbReference type="Gene3D" id="1.10.10.10">
    <property type="entry name" value="Winged helix-like DNA-binding domain superfamily/Winged helix DNA-binding domain"/>
    <property type="match status" value="1"/>
</dbReference>
<dbReference type="SMART" id="SM01134">
    <property type="entry name" value="DeoRC"/>
    <property type="match status" value="1"/>
</dbReference>
<dbReference type="SUPFAM" id="SSF100950">
    <property type="entry name" value="NagB/RpiA/CoA transferase-like"/>
    <property type="match status" value="1"/>
</dbReference>
<keyword evidence="1" id="KW-0805">Transcription regulation</keyword>
<dbReference type="OrthoDB" id="9797223at2"/>
<keyword evidence="6" id="KW-1185">Reference proteome</keyword>
<protein>
    <submittedName>
        <fullName evidence="5">DeoR family transcriptional regulator</fullName>
    </submittedName>
</protein>
<dbReference type="Pfam" id="PF08220">
    <property type="entry name" value="HTH_DeoR"/>
    <property type="match status" value="1"/>
</dbReference>
<sequence length="255" mass="28498">MFATERRNVILEILQEKKRITVKDLSKMLEVSEATLRSDLSSMENQGLLTRTHGGAVLDSPINSEHTFSERKKKNRQSKVIIAKEAVKLINEKDCILLDASTTALEIARILKEENMQLTVLTNGISAAIELRDNPSITVILLGGMLRNGSMALEGEFGLNILNQIHVDTMFTSARGFTTEEGLTDFSVFEVELKKNLVKRVEKVIAIIDHSKIGDNSIASFAKLDDIDIFVSENEVDEDLQQSLEQHQVQFILAD</sequence>
<reference evidence="5 6" key="1">
    <citation type="submission" date="2013-03" db="EMBL/GenBank/DDBJ databases">
        <title>Draft genome sequence of Gracibacillus halophilus YIM-C55.5, a moderately halophilic and thermophilic organism from the Xiaochaidamu salt lake.</title>
        <authorList>
            <person name="Sugumar T."/>
            <person name="Polireddy D.R."/>
            <person name="Antony A."/>
            <person name="Madhava Y.R."/>
            <person name="Sivakumar N."/>
        </authorList>
    </citation>
    <scope>NUCLEOTIDE SEQUENCE [LARGE SCALE GENOMIC DNA]</scope>
    <source>
        <strain evidence="5 6">YIM-C55.5</strain>
    </source>
</reference>
<keyword evidence="2" id="KW-0804">Transcription</keyword>
<dbReference type="GO" id="GO:0003700">
    <property type="term" value="F:DNA-binding transcription factor activity"/>
    <property type="evidence" value="ECO:0007669"/>
    <property type="project" value="InterPro"/>
</dbReference>
<dbReference type="PROSITE" id="PS51000">
    <property type="entry name" value="HTH_DEOR_2"/>
    <property type="match status" value="1"/>
</dbReference>
<name>N4WN03_9BACI</name>
<gene>
    <name evidence="5" type="ORF">J416_13656</name>
</gene>
<dbReference type="InterPro" id="IPR036388">
    <property type="entry name" value="WH-like_DNA-bd_sf"/>
</dbReference>
<dbReference type="InterPro" id="IPR001845">
    <property type="entry name" value="HTH_ArsR_DNA-bd_dom"/>
</dbReference>
<dbReference type="Proteomes" id="UP000012283">
    <property type="component" value="Unassembled WGS sequence"/>
</dbReference>
<evidence type="ECO:0000256" key="2">
    <source>
        <dbReference type="ARBA" id="ARBA00023163"/>
    </source>
</evidence>
<dbReference type="RefSeq" id="WP_003473381.1">
    <property type="nucleotide sequence ID" value="NZ_APML01000070.1"/>
</dbReference>
<dbReference type="STRING" id="1308866.J416_13656"/>
<dbReference type="SMART" id="SM00420">
    <property type="entry name" value="HTH_DEOR"/>
    <property type="match status" value="1"/>
</dbReference>
<dbReference type="PANTHER" id="PTHR30363:SF44">
    <property type="entry name" value="AGA OPERON TRANSCRIPTIONAL REPRESSOR-RELATED"/>
    <property type="match status" value="1"/>
</dbReference>
<feature type="domain" description="HTH arsR-type" evidence="3">
    <location>
        <begin position="1"/>
        <end position="82"/>
    </location>
</feature>
<comment type="caution">
    <text evidence="5">The sequence shown here is derived from an EMBL/GenBank/DDBJ whole genome shotgun (WGS) entry which is preliminary data.</text>
</comment>
<dbReference type="PATRIC" id="fig|1308866.3.peg.2757"/>
<organism evidence="5 6">
    <name type="scientific">Gracilibacillus halophilus YIM-C55.5</name>
    <dbReference type="NCBI Taxonomy" id="1308866"/>
    <lineage>
        <taxon>Bacteria</taxon>
        <taxon>Bacillati</taxon>
        <taxon>Bacillota</taxon>
        <taxon>Bacilli</taxon>
        <taxon>Bacillales</taxon>
        <taxon>Bacillaceae</taxon>
        <taxon>Gracilibacillus</taxon>
    </lineage>
</organism>
<dbReference type="InterPro" id="IPR037171">
    <property type="entry name" value="NagB/RpiA_transferase-like"/>
</dbReference>
<dbReference type="InterPro" id="IPR014036">
    <property type="entry name" value="DeoR-like_C"/>
</dbReference>